<dbReference type="Gene3D" id="1.10.443.10">
    <property type="entry name" value="Intergrase catalytic core"/>
    <property type="match status" value="1"/>
</dbReference>
<keyword evidence="2" id="KW-0229">DNA integration</keyword>
<sequence>MLRYLTPEERKQLFKAAGQSNDIYARRDSAIIRGLYFSAERVGEFALMTVGDAEAALADKYHFIPKENRKGGKRDHSVYVTLGLSKALRDLLEIRILITGEEKPAKTAPLLVSRQSTDRPMTVRSIELRLKKWAIAAGLTEKFSPHWLRHTRAIDIMRRSKAADPRGVVKAALGHNSIASTGVYTGVLREDVENTLDDLDRHQGNRITRAELRRRFDRRHNDD</sequence>
<dbReference type="PANTHER" id="PTHR30349">
    <property type="entry name" value="PHAGE INTEGRASE-RELATED"/>
    <property type="match status" value="1"/>
</dbReference>
<comment type="similarity">
    <text evidence="1">Belongs to the 'phage' integrase family.</text>
</comment>
<evidence type="ECO:0000256" key="2">
    <source>
        <dbReference type="ARBA" id="ARBA00022908"/>
    </source>
</evidence>
<keyword evidence="4" id="KW-0233">DNA recombination</keyword>
<dbReference type="RefSeq" id="WP_310835965.1">
    <property type="nucleotide sequence ID" value="NZ_JAVLSM010000002.1"/>
</dbReference>
<evidence type="ECO:0000256" key="1">
    <source>
        <dbReference type="ARBA" id="ARBA00008857"/>
    </source>
</evidence>
<gene>
    <name evidence="6" type="ORF">RJN63_21000</name>
</gene>
<dbReference type="Pfam" id="PF00589">
    <property type="entry name" value="Phage_integrase"/>
    <property type="match status" value="1"/>
</dbReference>
<name>A0AAE4GC41_9BURK</name>
<keyword evidence="3" id="KW-0238">DNA-binding</keyword>
<accession>A0AAE4GC41</accession>
<evidence type="ECO:0000313" key="6">
    <source>
        <dbReference type="EMBL" id="MDT0339326.1"/>
    </source>
</evidence>
<dbReference type="GO" id="GO:0003677">
    <property type="term" value="F:DNA binding"/>
    <property type="evidence" value="ECO:0007669"/>
    <property type="project" value="UniProtKB-KW"/>
</dbReference>
<dbReference type="InterPro" id="IPR050090">
    <property type="entry name" value="Tyrosine_recombinase_XerCD"/>
</dbReference>
<proteinExistence type="inferred from homology"/>
<dbReference type="GO" id="GO:0006310">
    <property type="term" value="P:DNA recombination"/>
    <property type="evidence" value="ECO:0007669"/>
    <property type="project" value="UniProtKB-KW"/>
</dbReference>
<dbReference type="EMBL" id="JAVRAA010000012">
    <property type="protein sequence ID" value="MDT0339326.1"/>
    <property type="molecule type" value="Genomic_DNA"/>
</dbReference>
<dbReference type="AlphaFoldDB" id="A0AAE4GC41"/>
<evidence type="ECO:0000259" key="5">
    <source>
        <dbReference type="PROSITE" id="PS51898"/>
    </source>
</evidence>
<comment type="caution">
    <text evidence="6">The sequence shown here is derived from an EMBL/GenBank/DDBJ whole genome shotgun (WGS) entry which is preliminary data.</text>
</comment>
<dbReference type="PANTHER" id="PTHR30349:SF41">
    <property type="entry name" value="INTEGRASE_RECOMBINASE PROTEIN MJ0367-RELATED"/>
    <property type="match status" value="1"/>
</dbReference>
<protein>
    <submittedName>
        <fullName evidence="6">Tyrosine-type recombinase/integrase</fullName>
    </submittedName>
</protein>
<dbReference type="InterPro" id="IPR013762">
    <property type="entry name" value="Integrase-like_cat_sf"/>
</dbReference>
<dbReference type="GO" id="GO:0015074">
    <property type="term" value="P:DNA integration"/>
    <property type="evidence" value="ECO:0007669"/>
    <property type="project" value="UniProtKB-KW"/>
</dbReference>
<dbReference type="SUPFAM" id="SSF56349">
    <property type="entry name" value="DNA breaking-rejoining enzymes"/>
    <property type="match status" value="1"/>
</dbReference>
<reference evidence="6" key="1">
    <citation type="submission" date="2023-02" db="EMBL/GenBank/DDBJ databases">
        <title>Description of Herbaspirillum huttiense subsp. nephrolepsisexaltata and Herbaspirillum huttiense subsp. lycopersicon.</title>
        <authorList>
            <person name="Poudel M."/>
            <person name="Sharma A."/>
            <person name="Goss E."/>
            <person name="Tapia J.H."/>
            <person name="Harmon C.M."/>
            <person name="Jones J.B."/>
        </authorList>
    </citation>
    <scope>NUCLEOTIDE SEQUENCE</scope>
    <source>
        <strain evidence="6">NC40101</strain>
    </source>
</reference>
<feature type="domain" description="Tyr recombinase" evidence="5">
    <location>
        <begin position="1"/>
        <end position="197"/>
    </location>
</feature>
<dbReference type="InterPro" id="IPR011010">
    <property type="entry name" value="DNA_brk_join_enz"/>
</dbReference>
<dbReference type="PROSITE" id="PS51898">
    <property type="entry name" value="TYR_RECOMBINASE"/>
    <property type="match status" value="1"/>
</dbReference>
<evidence type="ECO:0000256" key="3">
    <source>
        <dbReference type="ARBA" id="ARBA00023125"/>
    </source>
</evidence>
<organism evidence="6">
    <name type="scientific">Herbaspirillum huttiense subsp. nephrolepidis</name>
    <dbReference type="NCBI Taxonomy" id="3075126"/>
    <lineage>
        <taxon>Bacteria</taxon>
        <taxon>Pseudomonadati</taxon>
        <taxon>Pseudomonadota</taxon>
        <taxon>Betaproteobacteria</taxon>
        <taxon>Burkholderiales</taxon>
        <taxon>Oxalobacteraceae</taxon>
        <taxon>Herbaspirillum</taxon>
    </lineage>
</organism>
<evidence type="ECO:0000256" key="4">
    <source>
        <dbReference type="ARBA" id="ARBA00023172"/>
    </source>
</evidence>
<dbReference type="InterPro" id="IPR002104">
    <property type="entry name" value="Integrase_catalytic"/>
</dbReference>